<dbReference type="Proteomes" id="UP001445076">
    <property type="component" value="Unassembled WGS sequence"/>
</dbReference>
<reference evidence="2 3" key="1">
    <citation type="journal article" date="2024" name="BMC Genomics">
        <title>Genome assembly of redclaw crayfish (Cherax quadricarinatus) provides insights into its immune adaptation and hypoxia tolerance.</title>
        <authorList>
            <person name="Liu Z."/>
            <person name="Zheng J."/>
            <person name="Li H."/>
            <person name="Fang K."/>
            <person name="Wang S."/>
            <person name="He J."/>
            <person name="Zhou D."/>
            <person name="Weng S."/>
            <person name="Chi M."/>
            <person name="Gu Z."/>
            <person name="He J."/>
            <person name="Li F."/>
            <person name="Wang M."/>
        </authorList>
    </citation>
    <scope>NUCLEOTIDE SEQUENCE [LARGE SCALE GENOMIC DNA]</scope>
    <source>
        <strain evidence="2">ZL_2023a</strain>
    </source>
</reference>
<gene>
    <name evidence="2" type="ORF">OTU49_009577</name>
</gene>
<accession>A0AAW0Y4D9</accession>
<sequence length="216" mass="24301">AFKLQPPPLPASRRHSPVGIFGRQSPPQNPPGFRQNGRQKFIGQRFQRVPVQNPLHGNFQPQRQFFVNSQPHFQNQHQHFFPSQHGSHTAFFNDDTPPLPHTPPPTHSPTVGPILGEVLKLDSNTPADTDHVPSFAAKMFIVREAPEEFHPPGYSLGAFHKVNAHVELPRTKFFCEERKYLPGIYADTQLGCKVFHLCLPAAMGNTMTSFLCPNMT</sequence>
<feature type="compositionally biased region" description="Pro residues" evidence="1">
    <location>
        <begin position="1"/>
        <end position="10"/>
    </location>
</feature>
<proteinExistence type="predicted"/>
<evidence type="ECO:0000256" key="1">
    <source>
        <dbReference type="SAM" id="MobiDB-lite"/>
    </source>
</evidence>
<feature type="non-terminal residue" evidence="2">
    <location>
        <position position="1"/>
    </location>
</feature>
<evidence type="ECO:0000313" key="2">
    <source>
        <dbReference type="EMBL" id="KAK8751650.1"/>
    </source>
</evidence>
<protein>
    <submittedName>
        <fullName evidence="2">Uncharacterized protein</fullName>
    </submittedName>
</protein>
<comment type="caution">
    <text evidence="2">The sequence shown here is derived from an EMBL/GenBank/DDBJ whole genome shotgun (WGS) entry which is preliminary data.</text>
</comment>
<feature type="region of interest" description="Disordered" evidence="1">
    <location>
        <begin position="1"/>
        <end position="35"/>
    </location>
</feature>
<dbReference type="AlphaFoldDB" id="A0AAW0Y4D9"/>
<keyword evidence="3" id="KW-1185">Reference proteome</keyword>
<name>A0AAW0Y4D9_CHEQU</name>
<evidence type="ECO:0000313" key="3">
    <source>
        <dbReference type="Proteomes" id="UP001445076"/>
    </source>
</evidence>
<dbReference type="EMBL" id="JARKIK010000005">
    <property type="protein sequence ID" value="KAK8751650.1"/>
    <property type="molecule type" value="Genomic_DNA"/>
</dbReference>
<organism evidence="2 3">
    <name type="scientific">Cherax quadricarinatus</name>
    <name type="common">Australian red claw crayfish</name>
    <dbReference type="NCBI Taxonomy" id="27406"/>
    <lineage>
        <taxon>Eukaryota</taxon>
        <taxon>Metazoa</taxon>
        <taxon>Ecdysozoa</taxon>
        <taxon>Arthropoda</taxon>
        <taxon>Crustacea</taxon>
        <taxon>Multicrustacea</taxon>
        <taxon>Malacostraca</taxon>
        <taxon>Eumalacostraca</taxon>
        <taxon>Eucarida</taxon>
        <taxon>Decapoda</taxon>
        <taxon>Pleocyemata</taxon>
        <taxon>Astacidea</taxon>
        <taxon>Parastacoidea</taxon>
        <taxon>Parastacidae</taxon>
        <taxon>Cherax</taxon>
    </lineage>
</organism>
<feature type="non-terminal residue" evidence="2">
    <location>
        <position position="216"/>
    </location>
</feature>